<dbReference type="EMBL" id="BAAAZT010000072">
    <property type="protein sequence ID" value="GAA3906971.1"/>
    <property type="molecule type" value="Genomic_DNA"/>
</dbReference>
<dbReference type="Pfam" id="PF02021">
    <property type="entry name" value="UPF0102"/>
    <property type="match status" value="1"/>
</dbReference>
<dbReference type="SUPFAM" id="SSF52980">
    <property type="entry name" value="Restriction endonuclease-like"/>
    <property type="match status" value="1"/>
</dbReference>
<comment type="caution">
    <text evidence="3">The sequence shown here is derived from an EMBL/GenBank/DDBJ whole genome shotgun (WGS) entry which is preliminary data.</text>
</comment>
<dbReference type="InterPro" id="IPR011856">
    <property type="entry name" value="tRNA_endonuc-like_dom_sf"/>
</dbReference>
<evidence type="ECO:0000256" key="1">
    <source>
        <dbReference type="ARBA" id="ARBA00006738"/>
    </source>
</evidence>
<accession>A0ABP7LR39</accession>
<dbReference type="PANTHER" id="PTHR34039">
    <property type="entry name" value="UPF0102 PROTEIN YRAN"/>
    <property type="match status" value="1"/>
</dbReference>
<gene>
    <name evidence="3" type="ORF">GCM10022228_16530</name>
</gene>
<reference evidence="4" key="1">
    <citation type="journal article" date="2019" name="Int. J. Syst. Evol. Microbiol.">
        <title>The Global Catalogue of Microorganisms (GCM) 10K type strain sequencing project: providing services to taxonomists for standard genome sequencing and annotation.</title>
        <authorList>
            <consortium name="The Broad Institute Genomics Platform"/>
            <consortium name="The Broad Institute Genome Sequencing Center for Infectious Disease"/>
            <person name="Wu L."/>
            <person name="Ma J."/>
        </authorList>
    </citation>
    <scope>NUCLEOTIDE SEQUENCE [LARGE SCALE GENOMIC DNA]</scope>
    <source>
        <strain evidence="4">JCM 16914</strain>
    </source>
</reference>
<dbReference type="InterPro" id="IPR003509">
    <property type="entry name" value="UPF0102_YraN-like"/>
</dbReference>
<dbReference type="InterPro" id="IPR011335">
    <property type="entry name" value="Restrct_endonuc-II-like"/>
</dbReference>
<dbReference type="HAMAP" id="MF_00048">
    <property type="entry name" value="UPF0102"/>
    <property type="match status" value="1"/>
</dbReference>
<sequence length="124" mass="13825">MANNHPSTARARGSAIEQLAAEWLAQRGLTLLGRNQHAKGGELDLVMQDQDTLVFVEVKHRTTTRYGHPLESVTPQKQRRLIKAARSYLARAQHTCPCRFDILAVTGTPPALTFDWVQAAFDAF</sequence>
<name>A0ABP7LR39_9GAMM</name>
<dbReference type="NCBIfam" id="NF009150">
    <property type="entry name" value="PRK12497.1-3"/>
    <property type="match status" value="1"/>
</dbReference>
<dbReference type="Proteomes" id="UP001500133">
    <property type="component" value="Unassembled WGS sequence"/>
</dbReference>
<evidence type="ECO:0000256" key="2">
    <source>
        <dbReference type="HAMAP-Rule" id="MF_00048"/>
    </source>
</evidence>
<evidence type="ECO:0000313" key="3">
    <source>
        <dbReference type="EMBL" id="GAA3906971.1"/>
    </source>
</evidence>
<dbReference type="NCBIfam" id="TIGR00252">
    <property type="entry name" value="YraN family protein"/>
    <property type="match status" value="1"/>
</dbReference>
<organism evidence="3 4">
    <name type="scientific">Halomonas cibimaris</name>
    <dbReference type="NCBI Taxonomy" id="657012"/>
    <lineage>
        <taxon>Bacteria</taxon>
        <taxon>Pseudomonadati</taxon>
        <taxon>Pseudomonadota</taxon>
        <taxon>Gammaproteobacteria</taxon>
        <taxon>Oceanospirillales</taxon>
        <taxon>Halomonadaceae</taxon>
        <taxon>Halomonas</taxon>
    </lineage>
</organism>
<dbReference type="Gene3D" id="3.40.1350.10">
    <property type="match status" value="1"/>
</dbReference>
<comment type="similarity">
    <text evidence="1 2">Belongs to the UPF0102 family.</text>
</comment>
<proteinExistence type="inferred from homology"/>
<protein>
    <recommendedName>
        <fullName evidence="2">UPF0102 protein GCM10022228_16530</fullName>
    </recommendedName>
</protein>
<dbReference type="RefSeq" id="WP_344704227.1">
    <property type="nucleotide sequence ID" value="NZ_BAAAZT010000072.1"/>
</dbReference>
<evidence type="ECO:0000313" key="4">
    <source>
        <dbReference type="Proteomes" id="UP001500133"/>
    </source>
</evidence>
<dbReference type="PANTHER" id="PTHR34039:SF1">
    <property type="entry name" value="UPF0102 PROTEIN YRAN"/>
    <property type="match status" value="1"/>
</dbReference>
<keyword evidence="4" id="KW-1185">Reference proteome</keyword>
<dbReference type="CDD" id="cd20736">
    <property type="entry name" value="PoNe_Nuclease"/>
    <property type="match status" value="1"/>
</dbReference>